<dbReference type="Proteomes" id="UP000679247">
    <property type="component" value="Chromosome"/>
</dbReference>
<evidence type="ECO:0000313" key="2">
    <source>
        <dbReference type="Proteomes" id="UP000679247"/>
    </source>
</evidence>
<dbReference type="InterPro" id="IPR046053">
    <property type="entry name" value="DUF6011"/>
</dbReference>
<accession>A0ABX8FBV9</accession>
<organism evidence="1 2">
    <name type="scientific">Cytobacillus gottheilii</name>
    <dbReference type="NCBI Taxonomy" id="859144"/>
    <lineage>
        <taxon>Bacteria</taxon>
        <taxon>Bacillati</taxon>
        <taxon>Bacillota</taxon>
        <taxon>Bacilli</taxon>
        <taxon>Bacillales</taxon>
        <taxon>Bacillaceae</taxon>
        <taxon>Cytobacillus</taxon>
    </lineage>
</organism>
<gene>
    <name evidence="1" type="ORF">J1899_18595</name>
</gene>
<keyword evidence="2" id="KW-1185">Reference proteome</keyword>
<proteinExistence type="predicted"/>
<protein>
    <submittedName>
        <fullName evidence="1">Uncharacterized protein</fullName>
    </submittedName>
</protein>
<dbReference type="RefSeq" id="WP_214475800.1">
    <property type="nucleotide sequence ID" value="NZ_CP071709.1"/>
</dbReference>
<name>A0ABX8FBV9_9BACI</name>
<dbReference type="Pfam" id="PF19474">
    <property type="entry name" value="DUF6011"/>
    <property type="match status" value="1"/>
</dbReference>
<dbReference type="EMBL" id="CP071709">
    <property type="protein sequence ID" value="QVY60956.1"/>
    <property type="molecule type" value="Genomic_DNA"/>
</dbReference>
<reference evidence="1 2" key="1">
    <citation type="submission" date="2021-03" db="EMBL/GenBank/DDBJ databases">
        <title>The first data on the complete genome of the tetrodotoxin-producing bacterium.</title>
        <authorList>
            <person name="Melnikova D.I."/>
            <person name="Nijland R."/>
            <person name="Magarlamov T.Y."/>
        </authorList>
    </citation>
    <scope>NUCLEOTIDE SEQUENCE [LARGE SCALE GENOMIC DNA]</scope>
    <source>
        <strain evidence="1 2">1839</strain>
    </source>
</reference>
<sequence length="66" mass="7200">MNCPMCNRPLKSAKSIAAGIGPVCARKLSELKDTADQDQLKMEIVAEEPPEGQMVIDDYLNEGAKH</sequence>
<evidence type="ECO:0000313" key="1">
    <source>
        <dbReference type="EMBL" id="QVY60956.1"/>
    </source>
</evidence>